<reference evidence="2" key="1">
    <citation type="journal article" date="2019" name="Int. J. Syst. Evol. Microbiol.">
        <title>The Global Catalogue of Microorganisms (GCM) 10K type strain sequencing project: providing services to taxonomists for standard genome sequencing and annotation.</title>
        <authorList>
            <consortium name="The Broad Institute Genomics Platform"/>
            <consortium name="The Broad Institute Genome Sequencing Center for Infectious Disease"/>
            <person name="Wu L."/>
            <person name="Ma J."/>
        </authorList>
    </citation>
    <scope>NUCLEOTIDE SEQUENCE [LARGE SCALE GENOMIC DNA]</scope>
    <source>
        <strain evidence="2">CGMCC 1.12851</strain>
    </source>
</reference>
<organism evidence="1 2">
    <name type="scientific">Blastomonas aquatica</name>
    <dbReference type="NCBI Taxonomy" id="1510276"/>
    <lineage>
        <taxon>Bacteria</taxon>
        <taxon>Pseudomonadati</taxon>
        <taxon>Pseudomonadota</taxon>
        <taxon>Alphaproteobacteria</taxon>
        <taxon>Sphingomonadales</taxon>
        <taxon>Sphingomonadaceae</taxon>
        <taxon>Blastomonas</taxon>
    </lineage>
</organism>
<protein>
    <recommendedName>
        <fullName evidence="3">Tellurite resistance protein TerB</fullName>
    </recommendedName>
</protein>
<gene>
    <name evidence="1" type="ORF">GCM10010833_23800</name>
</gene>
<evidence type="ECO:0000313" key="2">
    <source>
        <dbReference type="Proteomes" id="UP000614261"/>
    </source>
</evidence>
<keyword evidence="2" id="KW-1185">Reference proteome</keyword>
<accession>A0ABQ1JJ76</accession>
<evidence type="ECO:0008006" key="3">
    <source>
        <dbReference type="Google" id="ProtNLM"/>
    </source>
</evidence>
<dbReference type="Proteomes" id="UP000614261">
    <property type="component" value="Unassembled WGS sequence"/>
</dbReference>
<proteinExistence type="predicted"/>
<dbReference type="EMBL" id="BMGD01000004">
    <property type="protein sequence ID" value="GGB67877.1"/>
    <property type="molecule type" value="Genomic_DNA"/>
</dbReference>
<comment type="caution">
    <text evidence="1">The sequence shown here is derived from an EMBL/GenBank/DDBJ whole genome shotgun (WGS) entry which is preliminary data.</text>
</comment>
<name>A0ABQ1JJ76_9SPHN</name>
<sequence length="295" mass="31993">MIAQTRALGADETLALRRTVWPDGEISAAEADILFELNRVSSEPSREWVDFFVEAITAYLVEQAEPRGYVSEENAAWLMQAIDHDGKVDTLAELELLVKVIERAENVPENLKSYALKQVRHAVLHGEGPTRQGGSLKSGSIGTAEVRLLRRVLYAAGGAAPAHINRDEAALLFEIKDATLAGSNAPEWQTLFVQAVSLHLLTDQRFRALSRQDAARLHAFMEDTSPGIGSFLGRMAGALVSGAPIELLRESEPEAAAAHDAPLSANEQDWVQAMVDGDGQLDPLERALLKALAQG</sequence>
<evidence type="ECO:0000313" key="1">
    <source>
        <dbReference type="EMBL" id="GGB67877.1"/>
    </source>
</evidence>